<feature type="transmembrane region" description="Helical" evidence="6">
    <location>
        <begin position="64"/>
        <end position="83"/>
    </location>
</feature>
<sequence>MSYQITEKKDLTYVITENSIPQAQLEKNFSLLSTCAFQFTLICSALAIGTFLSTVIGVGGSPVLIFGFIVAITFDLIICYSLAELASAYPHSSAQVHWTYCLASEKYKRSLSFLTGILSCAGWIFACFSSTYVASMFILALAQIYHQDYIPKSFHYYLVYLAVFLSGYLVNVFLVKLLPLITNISVAVINFGTFFIIITLLVKSPKQSAEFVFKNIINETGWSSNGVVFFLGMLPSLACVTLFDGAVHLTDEIAQPERNIPLVMVISNTLSGVMAFFAAIVYMFCVVNVNNLSNPVGGEPIVQLMYDSFQSEALTTIGVVCLILTFVGSSYMYYTSTSRLIWSFANSNGLPFSKYIGEVSSNLKSPVYALSFLTVLCIIIGTLIMGSDGALNAVLGTSMVCINLSYLIPIACLLVKSKFSTTHRFNERPYFCLGKFGLPMNIASVLWVCFIMVWLNFPLSYPVTSDNMNYACVVLGITCIIGIILWFVHGRNHYDHNIDFKHF</sequence>
<feature type="transmembrane region" description="Helical" evidence="6">
    <location>
        <begin position="393"/>
        <end position="415"/>
    </location>
</feature>
<evidence type="ECO:0000256" key="4">
    <source>
        <dbReference type="ARBA" id="ARBA00022989"/>
    </source>
</evidence>
<dbReference type="SMR" id="A0A1D8PCS6"/>
<dbReference type="PANTHER" id="PTHR45649:SF16">
    <property type="entry name" value="7-KETO 8-AMINOPELARGONIC ACID TRANSPORTER"/>
    <property type="match status" value="1"/>
</dbReference>
<dbReference type="InterPro" id="IPR002293">
    <property type="entry name" value="AA/rel_permease1"/>
</dbReference>
<name>A0A1D8PCS6_CANAL</name>
<dbReference type="STRING" id="237561.A0A1D8PCS6"/>
<keyword evidence="2" id="KW-0813">Transport</keyword>
<evidence type="ECO:0000256" key="5">
    <source>
        <dbReference type="ARBA" id="ARBA00023136"/>
    </source>
</evidence>
<evidence type="ECO:0000256" key="6">
    <source>
        <dbReference type="SAM" id="Phobius"/>
    </source>
</evidence>
<dbReference type="CGD" id="CAL0000188197">
    <property type="gene designation" value="HNM4"/>
</dbReference>
<dbReference type="InParanoid" id="A0A1D8PCS6"/>
<evidence type="ECO:0000313" key="8">
    <source>
        <dbReference type="EMBL" id="AOW25939.1"/>
    </source>
</evidence>
<dbReference type="GO" id="GO:0015812">
    <property type="term" value="P:gamma-aminobutyric acid transport"/>
    <property type="evidence" value="ECO:0000318"/>
    <property type="project" value="GO_Central"/>
</dbReference>
<feature type="transmembrane region" description="Helical" evidence="6">
    <location>
        <begin position="436"/>
        <end position="456"/>
    </location>
</feature>
<evidence type="ECO:0000256" key="3">
    <source>
        <dbReference type="ARBA" id="ARBA00022692"/>
    </source>
</evidence>
<dbReference type="KEGG" id="cal:CAALFM_C102580WA"/>
<protein>
    <submittedName>
        <fullName evidence="8">Hnm4p</fullName>
    </submittedName>
</protein>
<feature type="transmembrane region" description="Helical" evidence="6">
    <location>
        <begin position="259"/>
        <end position="284"/>
    </location>
</feature>
<dbReference type="Pfam" id="PF13520">
    <property type="entry name" value="AA_permease_2"/>
    <property type="match status" value="1"/>
</dbReference>
<dbReference type="Proteomes" id="UP000000559">
    <property type="component" value="Chromosome 1"/>
</dbReference>
<dbReference type="GeneID" id="3636802"/>
<comment type="subcellular location">
    <subcellularLocation>
        <location evidence="1">Membrane</location>
        <topology evidence="1">Multi-pass membrane protein</topology>
    </subcellularLocation>
</comment>
<dbReference type="EMBL" id="CP017623">
    <property type="protein sequence ID" value="AOW25939.1"/>
    <property type="molecule type" value="Genomic_DNA"/>
</dbReference>
<dbReference type="GO" id="GO:0015185">
    <property type="term" value="F:gamma-aminobutyric acid transmembrane transporter activity"/>
    <property type="evidence" value="ECO:0000318"/>
    <property type="project" value="GO_Central"/>
</dbReference>
<proteinExistence type="predicted"/>
<feature type="transmembrane region" description="Helical" evidence="6">
    <location>
        <begin position="154"/>
        <end position="174"/>
    </location>
</feature>
<reference evidence="8 9" key="2">
    <citation type="journal article" date="2007" name="Genome Biol.">
        <title>Assembly of the Candida albicans genome into sixteen supercontigs aligned on the eight chromosomes.</title>
        <authorList>
            <person name="van het Hoog M."/>
            <person name="Rast T.J."/>
            <person name="Martchenko M."/>
            <person name="Grindle S."/>
            <person name="Dignard D."/>
            <person name="Hogues H."/>
            <person name="Cuomo C."/>
            <person name="Berriman M."/>
            <person name="Scherer S."/>
            <person name="Magee B.B."/>
            <person name="Whiteway M."/>
            <person name="Chibana H."/>
            <person name="Nantel A."/>
            <person name="Magee P.T."/>
        </authorList>
    </citation>
    <scope>GENOME REANNOTATION</scope>
    <source>
        <strain evidence="9">SC5314 / ATCC MYA-2876</strain>
    </source>
</reference>
<evidence type="ECO:0000256" key="2">
    <source>
        <dbReference type="ARBA" id="ARBA00022448"/>
    </source>
</evidence>
<dbReference type="Gene3D" id="1.20.1740.10">
    <property type="entry name" value="Amino acid/polyamine transporter I"/>
    <property type="match status" value="1"/>
</dbReference>
<evidence type="ECO:0000313" key="9">
    <source>
        <dbReference type="Proteomes" id="UP000000559"/>
    </source>
</evidence>
<feature type="transmembrane region" description="Helical" evidence="6">
    <location>
        <begin position="367"/>
        <end position="387"/>
    </location>
</feature>
<keyword evidence="5 6" id="KW-0472">Membrane</keyword>
<feature type="transmembrane region" description="Helical" evidence="6">
    <location>
        <begin position="222"/>
        <end position="247"/>
    </location>
</feature>
<reference evidence="8 9" key="1">
    <citation type="journal article" date="2004" name="Proc. Natl. Acad. Sci. U.S.A.">
        <title>The diploid genome sequence of Candida albicans.</title>
        <authorList>
            <person name="Jones T."/>
            <person name="Federspiel N.A."/>
            <person name="Chibana H."/>
            <person name="Dungan J."/>
            <person name="Kalman S."/>
            <person name="Magee B.B."/>
            <person name="Newport G."/>
            <person name="Thorstenson Y.R."/>
            <person name="Agabian N."/>
            <person name="Magee P.T."/>
            <person name="Davis R.W."/>
            <person name="Scherer S."/>
        </authorList>
    </citation>
    <scope>NUCLEOTIDE SEQUENCE [LARGE SCALE GENOMIC DNA]</scope>
    <source>
        <strain evidence="9">SC5314 / ATCC MYA-2876</strain>
    </source>
</reference>
<feature type="transmembrane region" description="Helical" evidence="6">
    <location>
        <begin position="113"/>
        <end position="142"/>
    </location>
</feature>
<evidence type="ECO:0000256" key="1">
    <source>
        <dbReference type="ARBA" id="ARBA00004141"/>
    </source>
</evidence>
<accession>A0A1D8PCS6</accession>
<keyword evidence="4 6" id="KW-1133">Transmembrane helix</keyword>
<evidence type="ECO:0000313" key="7">
    <source>
        <dbReference type="CGD" id="CAL0000188197"/>
    </source>
</evidence>
<organism evidence="8 9">
    <name type="scientific">Candida albicans (strain SC5314 / ATCC MYA-2876)</name>
    <name type="common">Yeast</name>
    <dbReference type="NCBI Taxonomy" id="237561"/>
    <lineage>
        <taxon>Eukaryota</taxon>
        <taxon>Fungi</taxon>
        <taxon>Dikarya</taxon>
        <taxon>Ascomycota</taxon>
        <taxon>Saccharomycotina</taxon>
        <taxon>Pichiomycetes</taxon>
        <taxon>Debaryomycetaceae</taxon>
        <taxon>Candida/Lodderomyces clade</taxon>
        <taxon>Candida</taxon>
    </lineage>
</organism>
<gene>
    <name evidence="7 8" type="primary">HNM4</name>
    <name evidence="8" type="ordered locus">CAALFM_C102580WA</name>
    <name evidence="7" type="ordered locus">orf19.10463</name>
</gene>
<dbReference type="eggNOG" id="KOG1289">
    <property type="taxonomic scope" value="Eukaryota"/>
</dbReference>
<keyword evidence="9" id="KW-1185">Reference proteome</keyword>
<dbReference type="RefSeq" id="XP_721445.2">
    <property type="nucleotide sequence ID" value="XM_716352.2"/>
</dbReference>
<dbReference type="GO" id="GO:0016020">
    <property type="term" value="C:membrane"/>
    <property type="evidence" value="ECO:0007669"/>
    <property type="project" value="UniProtKB-SubCell"/>
</dbReference>
<dbReference type="PIRSF" id="PIRSF006060">
    <property type="entry name" value="AA_transporter"/>
    <property type="match status" value="1"/>
</dbReference>
<feature type="transmembrane region" description="Helical" evidence="6">
    <location>
        <begin position="181"/>
        <end position="202"/>
    </location>
</feature>
<dbReference type="OrthoDB" id="3257095at2759"/>
<feature type="transmembrane region" description="Helical" evidence="6">
    <location>
        <begin position="313"/>
        <end position="334"/>
    </location>
</feature>
<keyword evidence="3 6" id="KW-0812">Transmembrane</keyword>
<feature type="transmembrane region" description="Helical" evidence="6">
    <location>
        <begin position="29"/>
        <end position="52"/>
    </location>
</feature>
<feature type="transmembrane region" description="Helical" evidence="6">
    <location>
        <begin position="468"/>
        <end position="488"/>
    </location>
</feature>
<dbReference type="PANTHER" id="PTHR45649">
    <property type="entry name" value="AMINO-ACID PERMEASE BAT1"/>
    <property type="match status" value="1"/>
</dbReference>
<dbReference type="VEuPathDB" id="FungiDB:C1_02580W_A"/>
<reference evidence="8 9" key="3">
    <citation type="journal article" date="2013" name="Genome Biol.">
        <title>Assembly of a phased diploid Candida albicans genome facilitates allele-specific measurements and provides a simple model for repeat and indel structure.</title>
        <authorList>
            <person name="Muzzey D."/>
            <person name="Schwartz K."/>
            <person name="Weissman J.S."/>
            <person name="Sherlock G."/>
        </authorList>
    </citation>
    <scope>NUCLEOTIDE SEQUENCE [LARGE SCALE GENOMIC DNA]</scope>
    <source>
        <strain evidence="9">SC5314 / ATCC MYA-2876</strain>
    </source>
</reference>
<dbReference type="AlphaFoldDB" id="A0A1D8PCS6"/>